<name>A0A419SM07_9BACL</name>
<dbReference type="GO" id="GO:0005524">
    <property type="term" value="F:ATP binding"/>
    <property type="evidence" value="ECO:0007669"/>
    <property type="project" value="UniProtKB-KW"/>
</dbReference>
<feature type="compositionally biased region" description="Basic and acidic residues" evidence="4">
    <location>
        <begin position="407"/>
        <end position="438"/>
    </location>
</feature>
<dbReference type="RefSeq" id="WP_120188823.1">
    <property type="nucleotide sequence ID" value="NZ_MCHY01000007.1"/>
</dbReference>
<evidence type="ECO:0000259" key="5">
    <source>
        <dbReference type="SMART" id="SM00382"/>
    </source>
</evidence>
<dbReference type="PRINTS" id="PR00819">
    <property type="entry name" value="CBXCFQXSUPER"/>
</dbReference>
<dbReference type="EMBL" id="MCHY01000007">
    <property type="protein sequence ID" value="RKD25004.1"/>
    <property type="molecule type" value="Genomic_DNA"/>
</dbReference>
<dbReference type="FunFam" id="3.40.50.300:FF:000216">
    <property type="entry name" value="Type VII secretion ATPase EccA"/>
    <property type="match status" value="1"/>
</dbReference>
<feature type="domain" description="AAA+ ATPase" evidence="5">
    <location>
        <begin position="178"/>
        <end position="317"/>
    </location>
</feature>
<dbReference type="InterPro" id="IPR000641">
    <property type="entry name" value="CbxX/CfxQ"/>
</dbReference>
<dbReference type="PANTHER" id="PTHR43392">
    <property type="entry name" value="AAA-TYPE ATPASE FAMILY PROTEIN / ANKYRIN REPEAT FAMILY PROTEIN"/>
    <property type="match status" value="1"/>
</dbReference>
<evidence type="ECO:0000256" key="4">
    <source>
        <dbReference type="SAM" id="MobiDB-lite"/>
    </source>
</evidence>
<dbReference type="Gene3D" id="3.40.50.300">
    <property type="entry name" value="P-loop containing nucleotide triphosphate hydrolases"/>
    <property type="match status" value="1"/>
</dbReference>
<dbReference type="Pfam" id="PF00004">
    <property type="entry name" value="AAA"/>
    <property type="match status" value="1"/>
</dbReference>
<dbReference type="AlphaFoldDB" id="A0A419SM07"/>
<dbReference type="CDD" id="cd00009">
    <property type="entry name" value="AAA"/>
    <property type="match status" value="1"/>
</dbReference>
<dbReference type="Gene3D" id="1.10.8.60">
    <property type="match status" value="1"/>
</dbReference>
<reference evidence="6 7" key="1">
    <citation type="submission" date="2016-08" db="EMBL/GenBank/DDBJ databases">
        <title>Novel Firmicute Genomes.</title>
        <authorList>
            <person name="Poppleton D.I."/>
            <person name="Gribaldo S."/>
        </authorList>
    </citation>
    <scope>NUCLEOTIDE SEQUENCE [LARGE SCALE GENOMIC DNA]</scope>
    <source>
        <strain evidence="6 7">RAOx-1</strain>
    </source>
</reference>
<comment type="similarity">
    <text evidence="1">Belongs to the CbxX/CfxQ family.</text>
</comment>
<evidence type="ECO:0000256" key="3">
    <source>
        <dbReference type="ARBA" id="ARBA00022840"/>
    </source>
</evidence>
<dbReference type="InterPro" id="IPR041627">
    <property type="entry name" value="AAA_lid_6"/>
</dbReference>
<dbReference type="InterPro" id="IPR027417">
    <property type="entry name" value="P-loop_NTPase"/>
</dbReference>
<dbReference type="PANTHER" id="PTHR43392:SF2">
    <property type="entry name" value="AAA-TYPE ATPASE FAMILY PROTEIN _ ANKYRIN REPEAT FAMILY PROTEIN"/>
    <property type="match status" value="1"/>
</dbReference>
<dbReference type="PRINTS" id="PR00820">
    <property type="entry name" value="CBXXCFQX"/>
</dbReference>
<proteinExistence type="inferred from homology"/>
<evidence type="ECO:0000256" key="2">
    <source>
        <dbReference type="ARBA" id="ARBA00022741"/>
    </source>
</evidence>
<accession>A0A419SM07</accession>
<dbReference type="InterPro" id="IPR003959">
    <property type="entry name" value="ATPase_AAA_core"/>
</dbReference>
<dbReference type="InterPro" id="IPR050773">
    <property type="entry name" value="CbxX/CfxQ_RuBisCO_ESX"/>
</dbReference>
<dbReference type="GO" id="GO:0016887">
    <property type="term" value="F:ATP hydrolysis activity"/>
    <property type="evidence" value="ECO:0007669"/>
    <property type="project" value="InterPro"/>
</dbReference>
<dbReference type="OrthoDB" id="9806903at2"/>
<evidence type="ECO:0000313" key="6">
    <source>
        <dbReference type="EMBL" id="RKD25004.1"/>
    </source>
</evidence>
<organism evidence="6 7">
    <name type="scientific">Ammoniphilus oxalaticus</name>
    <dbReference type="NCBI Taxonomy" id="66863"/>
    <lineage>
        <taxon>Bacteria</taxon>
        <taxon>Bacillati</taxon>
        <taxon>Bacillota</taxon>
        <taxon>Bacilli</taxon>
        <taxon>Bacillales</taxon>
        <taxon>Paenibacillaceae</taxon>
        <taxon>Aneurinibacillus group</taxon>
        <taxon>Ammoniphilus</taxon>
    </lineage>
</organism>
<evidence type="ECO:0000256" key="1">
    <source>
        <dbReference type="ARBA" id="ARBA00010378"/>
    </source>
</evidence>
<dbReference type="Proteomes" id="UP000284219">
    <property type="component" value="Unassembled WGS sequence"/>
</dbReference>
<comment type="caution">
    <text evidence="6">The sequence shown here is derived from an EMBL/GenBank/DDBJ whole genome shotgun (WGS) entry which is preliminary data.</text>
</comment>
<keyword evidence="7" id="KW-1185">Reference proteome</keyword>
<evidence type="ECO:0000313" key="7">
    <source>
        <dbReference type="Proteomes" id="UP000284219"/>
    </source>
</evidence>
<dbReference type="InterPro" id="IPR003593">
    <property type="entry name" value="AAA+_ATPase"/>
</dbReference>
<protein>
    <recommendedName>
        <fullName evidence="5">AAA+ ATPase domain-containing protein</fullName>
    </recommendedName>
</protein>
<feature type="region of interest" description="Disordered" evidence="4">
    <location>
        <begin position="405"/>
        <end position="438"/>
    </location>
</feature>
<keyword evidence="2" id="KW-0547">Nucleotide-binding</keyword>
<dbReference type="Pfam" id="PF17866">
    <property type="entry name" value="AAA_lid_6"/>
    <property type="match status" value="1"/>
</dbReference>
<dbReference type="InterPro" id="IPR000470">
    <property type="entry name" value="CbxX/CfqX_mono"/>
</dbReference>
<dbReference type="SMART" id="SM00382">
    <property type="entry name" value="AAA"/>
    <property type="match status" value="1"/>
</dbReference>
<dbReference type="SUPFAM" id="SSF52540">
    <property type="entry name" value="P-loop containing nucleoside triphosphate hydrolases"/>
    <property type="match status" value="1"/>
</dbReference>
<keyword evidence="3" id="KW-0067">ATP-binding</keyword>
<gene>
    <name evidence="6" type="ORF">BEP19_03995</name>
</gene>
<sequence length="438" mass="50091">MADNMADIDTHNEIIEYKFSSILAELPGINQEAKDNMMKEFSSLSMYYKNTLLDQLEKFESTRAKFIDSFLFDSNQMDMEQIEQEHWGSLGEVLKAKADARATAVKTANAVRAAEKQKEQVVTPPKFSKKIEKKNYASMQNLDDLIGLEKVKVKIRELVALTEMSKYRQQYNLKPQTQALHMIFKGNPGTGKTTVARLLGQILHEIGVLSKGHVIELDRSHLVSRYQGDIEQRIVQYAEEAKGGILFIDEVYSLHQPGDHNDQGKQGIEVLLKVIEDKRDDFICIGAGYVDRVNQFLGSNPGLLSRFPIHIDFDDYSNEELHDIAISMFEERDYKIDDSFTDQFMECLEEERKKDNFANGRIVRNIVEAAIREQSLRLFDMDREITEKELIEICGTDFKYEPVVLESENKKTSKDESKAKADEGESVEQAKETETANA</sequence>